<evidence type="ECO:0000313" key="3">
    <source>
        <dbReference type="Proteomes" id="UP000788153"/>
    </source>
</evidence>
<gene>
    <name evidence="2" type="ORF">FHT01_002392</name>
</gene>
<dbReference type="Proteomes" id="UP000788153">
    <property type="component" value="Unassembled WGS sequence"/>
</dbReference>
<sequence>MLKRKGLFASREYWLGVGATVLLLVIALGYLDLVT</sequence>
<evidence type="ECO:0000256" key="1">
    <source>
        <dbReference type="SAM" id="Phobius"/>
    </source>
</evidence>
<comment type="caution">
    <text evidence="2">The sequence shown here is derived from an EMBL/GenBank/DDBJ whole genome shotgun (WGS) entry which is preliminary data.</text>
</comment>
<evidence type="ECO:0008006" key="4">
    <source>
        <dbReference type="Google" id="ProtNLM"/>
    </source>
</evidence>
<accession>A0ABX0U475</accession>
<name>A0ABX0U475_9SPHN</name>
<proteinExistence type="predicted"/>
<dbReference type="EMBL" id="JAASQP010000001">
    <property type="protein sequence ID" value="NIJ24850.1"/>
    <property type="molecule type" value="Genomic_DNA"/>
</dbReference>
<keyword evidence="1" id="KW-0812">Transmembrane</keyword>
<keyword evidence="1" id="KW-0472">Membrane</keyword>
<organism evidence="2 3">
    <name type="scientific">Sphingomonas japonica</name>
    <dbReference type="NCBI Taxonomy" id="511662"/>
    <lineage>
        <taxon>Bacteria</taxon>
        <taxon>Pseudomonadati</taxon>
        <taxon>Pseudomonadota</taxon>
        <taxon>Alphaproteobacteria</taxon>
        <taxon>Sphingomonadales</taxon>
        <taxon>Sphingomonadaceae</taxon>
        <taxon>Sphingomonas</taxon>
    </lineage>
</organism>
<feature type="transmembrane region" description="Helical" evidence="1">
    <location>
        <begin position="12"/>
        <end position="31"/>
    </location>
</feature>
<reference evidence="2 3" key="1">
    <citation type="submission" date="2020-03" db="EMBL/GenBank/DDBJ databases">
        <title>Genomic Encyclopedia of Type Strains, Phase IV (KMG-IV): sequencing the most valuable type-strain genomes for metagenomic binning, comparative biology and taxonomic classification.</title>
        <authorList>
            <person name="Goeker M."/>
        </authorList>
    </citation>
    <scope>NUCLEOTIDE SEQUENCE [LARGE SCALE GENOMIC DNA]</scope>
    <source>
        <strain evidence="2 3">DSM 22753</strain>
    </source>
</reference>
<keyword evidence="3" id="KW-1185">Reference proteome</keyword>
<protein>
    <recommendedName>
        <fullName evidence="4">ABC transporter permease</fullName>
    </recommendedName>
</protein>
<evidence type="ECO:0000313" key="2">
    <source>
        <dbReference type="EMBL" id="NIJ24850.1"/>
    </source>
</evidence>
<keyword evidence="1" id="KW-1133">Transmembrane helix</keyword>